<keyword evidence="3" id="KW-0349">Heme</keyword>
<dbReference type="EMBL" id="JANJHC010000005">
    <property type="protein sequence ID" value="MDA5622584.1"/>
    <property type="molecule type" value="Genomic_DNA"/>
</dbReference>
<dbReference type="GO" id="GO:0009055">
    <property type="term" value="F:electron transfer activity"/>
    <property type="evidence" value="ECO:0007669"/>
    <property type="project" value="InterPro"/>
</dbReference>
<dbReference type="InterPro" id="IPR009155">
    <property type="entry name" value="Cyt_b562"/>
</dbReference>
<evidence type="ECO:0000313" key="6">
    <source>
        <dbReference type="EMBL" id="MDT3451452.1"/>
    </source>
</evidence>
<dbReference type="SUPFAM" id="SSF47175">
    <property type="entry name" value="Cytochromes"/>
    <property type="match status" value="1"/>
</dbReference>
<dbReference type="Pfam" id="PF07361">
    <property type="entry name" value="Cytochrom_B562"/>
    <property type="match status" value="1"/>
</dbReference>
<proteinExistence type="inferred from homology"/>
<dbReference type="OMA" id="RSEMQMM"/>
<name>A0A1E3XIE7_PASMD</name>
<dbReference type="SMR" id="A0A1E3XIE7"/>
<dbReference type="Proteomes" id="UP001182304">
    <property type="component" value="Unassembled WGS sequence"/>
</dbReference>
<keyword evidence="3" id="KW-0479">Metal-binding</keyword>
<accession>A0A1E3XIE7</accession>
<dbReference type="EMBL" id="JANIEN010000001">
    <property type="protein sequence ID" value="MDT3451452.1"/>
    <property type="molecule type" value="Genomic_DNA"/>
</dbReference>
<dbReference type="Gene3D" id="1.20.120.10">
    <property type="entry name" value="Cytochrome c/b562"/>
    <property type="match status" value="1"/>
</dbReference>
<comment type="cofactor">
    <cofactor evidence="3">
        <name>heme b</name>
        <dbReference type="ChEBI" id="CHEBI:60344"/>
    </cofactor>
    <text evidence="3">Binds 1 heme b (iron(II)-protoporphyrin IX) group per molecule.</text>
</comment>
<keyword evidence="3" id="KW-0408">Iron</keyword>
<feature type="chain" id="PRO_5015063802" evidence="4">
    <location>
        <begin position="24"/>
        <end position="124"/>
    </location>
</feature>
<dbReference type="GO" id="GO:0005506">
    <property type="term" value="F:iron ion binding"/>
    <property type="evidence" value="ECO:0007669"/>
    <property type="project" value="InterPro"/>
</dbReference>
<dbReference type="PIRSF" id="PIRSF000029">
    <property type="entry name" value="Cytochrome_b562"/>
    <property type="match status" value="1"/>
</dbReference>
<reference evidence="5" key="2">
    <citation type="submission" date="2022-07" db="EMBL/GenBank/DDBJ databases">
        <title>Genome-based characterization of novel serogroup A variants of Pasteurella multocida.</title>
        <authorList>
            <person name="Prajapati A."/>
            <person name="Yogisharadhya R."/>
            <person name="Mohanty N."/>
            <person name="Chanda M."/>
            <person name="Mendem S.K."/>
            <person name="Siddaramappa S."/>
            <person name="Shivachandra S.B."/>
        </authorList>
    </citation>
    <scope>NUCLEOTIDE SEQUENCE</scope>
    <source>
        <strain evidence="5">NIVEDIPm19</strain>
    </source>
</reference>
<dbReference type="EMBL" id="PPVL01000002">
    <property type="protein sequence ID" value="NNI78524.1"/>
    <property type="molecule type" value="Genomic_DNA"/>
</dbReference>
<comment type="caution">
    <text evidence="7">The sequence shown here is derived from an EMBL/GenBank/DDBJ whole genome shotgun (WGS) entry which is preliminary data.</text>
</comment>
<reference evidence="6" key="3">
    <citation type="submission" date="2022-07" db="EMBL/GenBank/DDBJ databases">
        <title>Sequence of Pasteurella multocoda 17BRD-035.</title>
        <authorList>
            <person name="Roy Chowdhury P."/>
            <person name="Alhamami T."/>
            <person name="Trott D.J."/>
            <person name="Djordvevic S.P."/>
        </authorList>
    </citation>
    <scope>NUCLEOTIDE SEQUENCE</scope>
    <source>
        <strain evidence="6">17BRD-035</strain>
    </source>
</reference>
<dbReference type="Proteomes" id="UP000540079">
    <property type="component" value="Unassembled WGS sequence"/>
</dbReference>
<evidence type="ECO:0000313" key="7">
    <source>
        <dbReference type="EMBL" id="NNI78524.1"/>
    </source>
</evidence>
<evidence type="ECO:0000313" key="8">
    <source>
        <dbReference type="Proteomes" id="UP000540079"/>
    </source>
</evidence>
<dbReference type="GO" id="GO:0042597">
    <property type="term" value="C:periplasmic space"/>
    <property type="evidence" value="ECO:0007669"/>
    <property type="project" value="InterPro"/>
</dbReference>
<evidence type="ECO:0000313" key="5">
    <source>
        <dbReference type="EMBL" id="MDA5622584.1"/>
    </source>
</evidence>
<keyword evidence="2 4" id="KW-0732">Signal</keyword>
<protein>
    <submittedName>
        <fullName evidence="5">Cytochrome b562</fullName>
    </submittedName>
</protein>
<feature type="binding site" description="axial binding residue" evidence="3">
    <location>
        <position position="120"/>
    </location>
    <ligand>
        <name>heme b</name>
        <dbReference type="ChEBI" id="CHEBI:60344"/>
    </ligand>
    <ligandPart>
        <name>Fe</name>
        <dbReference type="ChEBI" id="CHEBI:18248"/>
    </ligandPart>
</feature>
<dbReference type="InterPro" id="IPR010980">
    <property type="entry name" value="Cyt_c/b562"/>
</dbReference>
<feature type="binding site" description="axial binding residue" evidence="3">
    <location>
        <position position="29"/>
    </location>
    <ligand>
        <name>heme b</name>
        <dbReference type="ChEBI" id="CHEBI:60344"/>
    </ligand>
    <ligandPart>
        <name>Fe</name>
        <dbReference type="ChEBI" id="CHEBI:18248"/>
    </ligandPart>
</feature>
<evidence type="ECO:0000256" key="3">
    <source>
        <dbReference type="PIRSR" id="PIRSR000029-1"/>
    </source>
</evidence>
<comment type="similarity">
    <text evidence="1">Belongs to the cytochrome b562 family.</text>
</comment>
<dbReference type="RefSeq" id="WP_005726554.1">
    <property type="nucleotide sequence ID" value="NZ_CP017961.1"/>
</dbReference>
<dbReference type="GO" id="GO:0022900">
    <property type="term" value="P:electron transport chain"/>
    <property type="evidence" value="ECO:0007669"/>
    <property type="project" value="InterPro"/>
</dbReference>
<dbReference type="Proteomes" id="UP001145481">
    <property type="component" value="Unassembled WGS sequence"/>
</dbReference>
<evidence type="ECO:0000256" key="4">
    <source>
        <dbReference type="SAM" id="SignalP"/>
    </source>
</evidence>
<dbReference type="AlphaFoldDB" id="A0A1E3XIE7"/>
<dbReference type="GO" id="GO:0020037">
    <property type="term" value="F:heme binding"/>
    <property type="evidence" value="ECO:0007669"/>
    <property type="project" value="InterPro"/>
</dbReference>
<evidence type="ECO:0000256" key="2">
    <source>
        <dbReference type="ARBA" id="ARBA00022729"/>
    </source>
</evidence>
<gene>
    <name evidence="7" type="ORF">C2800_03650</name>
    <name evidence="5" type="ORF">NM948_03320</name>
    <name evidence="6" type="ORF">NQF69_01540</name>
</gene>
<evidence type="ECO:0000256" key="1">
    <source>
        <dbReference type="ARBA" id="ARBA00005523"/>
    </source>
</evidence>
<sequence>MHKLLKLLSITLIGLSVATGVQANVRAEMNQMKTVAATLTNAKDVAEFQESAKILREIAQQSSEKRPSSITNDADFKGYQEGMKEFITALDEADKLAQEGNLDAAKTAAKKLFDIRNVYHKKYK</sequence>
<reference evidence="7 8" key="1">
    <citation type="journal article" date="2018" name="Front. Microbiol.">
        <title>Genetic and Phylogenetic Characteristics of Pasteurella multocida Isolates From Different Host Species.</title>
        <authorList>
            <person name="Peng Z."/>
            <person name="Liang W."/>
            <person name="Wang F."/>
            <person name="Xu Z."/>
            <person name="Xie Z."/>
            <person name="Lian Z."/>
            <person name="Hua L."/>
            <person name="Zhou R."/>
            <person name="Chen H."/>
            <person name="Wu B."/>
        </authorList>
    </citation>
    <scope>NUCLEOTIDE SEQUENCE [LARGE SCALE GENOMIC DNA]</scope>
    <source>
        <strain evidence="7 8">HNA06</strain>
    </source>
</reference>
<feature type="signal peptide" evidence="4">
    <location>
        <begin position="1"/>
        <end position="23"/>
    </location>
</feature>
<organism evidence="7 8">
    <name type="scientific">Pasteurella multocida</name>
    <dbReference type="NCBI Taxonomy" id="747"/>
    <lineage>
        <taxon>Bacteria</taxon>
        <taxon>Pseudomonadati</taxon>
        <taxon>Pseudomonadota</taxon>
        <taxon>Gammaproteobacteria</taxon>
        <taxon>Pasteurellales</taxon>
        <taxon>Pasteurellaceae</taxon>
        <taxon>Pasteurella</taxon>
    </lineage>
</organism>